<reference evidence="3" key="1">
    <citation type="submission" date="2016-10" db="EMBL/GenBank/DDBJ databases">
        <authorList>
            <person name="Varghese N."/>
            <person name="Submissions S."/>
        </authorList>
    </citation>
    <scope>NUCLEOTIDE SEQUENCE [LARGE SCALE GENOMIC DNA]</scope>
    <source>
        <strain evidence="3">ATCC 25963</strain>
    </source>
</reference>
<dbReference type="EMBL" id="FOMX01000088">
    <property type="protein sequence ID" value="SFF46087.1"/>
    <property type="molecule type" value="Genomic_DNA"/>
</dbReference>
<keyword evidence="1" id="KW-0812">Transmembrane</keyword>
<dbReference type="Proteomes" id="UP000199400">
    <property type="component" value="Unassembled WGS sequence"/>
</dbReference>
<sequence>FLRVRARQGKKKAIGAVAAAILTAVHGILRDHEPYRDLGAEHFNRNDRQRTASRLARRIRSLGYEVEMRPAA</sequence>
<evidence type="ECO:0000313" key="3">
    <source>
        <dbReference type="Proteomes" id="UP000199400"/>
    </source>
</evidence>
<evidence type="ECO:0008006" key="4">
    <source>
        <dbReference type="Google" id="ProtNLM"/>
    </source>
</evidence>
<organism evidence="2 3">
    <name type="scientific">Nannocystis exedens</name>
    <dbReference type="NCBI Taxonomy" id="54"/>
    <lineage>
        <taxon>Bacteria</taxon>
        <taxon>Pseudomonadati</taxon>
        <taxon>Myxococcota</taxon>
        <taxon>Polyangia</taxon>
        <taxon>Nannocystales</taxon>
        <taxon>Nannocystaceae</taxon>
        <taxon>Nannocystis</taxon>
    </lineage>
</organism>
<keyword evidence="1" id="KW-1133">Transmembrane helix</keyword>
<keyword evidence="3" id="KW-1185">Reference proteome</keyword>
<keyword evidence="1" id="KW-0472">Membrane</keyword>
<name>A0A1I2IYL8_9BACT</name>
<feature type="non-terminal residue" evidence="2">
    <location>
        <position position="1"/>
    </location>
</feature>
<accession>A0A1I2IYL8</accession>
<evidence type="ECO:0000256" key="1">
    <source>
        <dbReference type="SAM" id="Phobius"/>
    </source>
</evidence>
<feature type="transmembrane region" description="Helical" evidence="1">
    <location>
        <begin position="12"/>
        <end position="29"/>
    </location>
</feature>
<dbReference type="AlphaFoldDB" id="A0A1I2IYL8"/>
<protein>
    <recommendedName>
        <fullName evidence="4">Transposase IS116/IS110/IS902 family protein</fullName>
    </recommendedName>
</protein>
<evidence type="ECO:0000313" key="2">
    <source>
        <dbReference type="EMBL" id="SFF46087.1"/>
    </source>
</evidence>
<gene>
    <name evidence="2" type="ORF">SAMN02745121_09005</name>
</gene>
<proteinExistence type="predicted"/>